<evidence type="ECO:0000313" key="3">
    <source>
        <dbReference type="Proteomes" id="UP001066276"/>
    </source>
</evidence>
<reference evidence="2" key="1">
    <citation type="journal article" date="2022" name="bioRxiv">
        <title>Sequencing and chromosome-scale assembly of the giantPleurodeles waltlgenome.</title>
        <authorList>
            <person name="Brown T."/>
            <person name="Elewa A."/>
            <person name="Iarovenko S."/>
            <person name="Subramanian E."/>
            <person name="Araus A.J."/>
            <person name="Petzold A."/>
            <person name="Susuki M."/>
            <person name="Suzuki K.-i.T."/>
            <person name="Hayashi T."/>
            <person name="Toyoda A."/>
            <person name="Oliveira C."/>
            <person name="Osipova E."/>
            <person name="Leigh N.D."/>
            <person name="Simon A."/>
            <person name="Yun M.H."/>
        </authorList>
    </citation>
    <scope>NUCLEOTIDE SEQUENCE</scope>
    <source>
        <strain evidence="2">20211129_DDA</strain>
        <tissue evidence="2">Liver</tissue>
    </source>
</reference>
<proteinExistence type="predicted"/>
<feature type="compositionally biased region" description="Basic and acidic residues" evidence="1">
    <location>
        <begin position="163"/>
        <end position="174"/>
    </location>
</feature>
<name>A0AAV7Q8T4_PLEWA</name>
<organism evidence="2 3">
    <name type="scientific">Pleurodeles waltl</name>
    <name type="common">Iberian ribbed newt</name>
    <dbReference type="NCBI Taxonomy" id="8319"/>
    <lineage>
        <taxon>Eukaryota</taxon>
        <taxon>Metazoa</taxon>
        <taxon>Chordata</taxon>
        <taxon>Craniata</taxon>
        <taxon>Vertebrata</taxon>
        <taxon>Euteleostomi</taxon>
        <taxon>Amphibia</taxon>
        <taxon>Batrachia</taxon>
        <taxon>Caudata</taxon>
        <taxon>Salamandroidea</taxon>
        <taxon>Salamandridae</taxon>
        <taxon>Pleurodelinae</taxon>
        <taxon>Pleurodeles</taxon>
    </lineage>
</organism>
<accession>A0AAV7Q8T4</accession>
<gene>
    <name evidence="2" type="ORF">NDU88_003079</name>
</gene>
<sequence>MQSSTGSNSGRHCSNSESSTPAPYPPSQWTGLCNQATLPWPAGGEECVLWPSELSGLPTSTHPPPATGLMLRSLPDGASAHTQPGGFTRDEMCWVLIAECMAEFCDNNGNGMWGKEWFELCVAVTETPPDQEVSRKCRGTEERGPGAGHCCESWQPSTVESQAPKDNEGRKGKGKFCDQEILAKERGLEDETLFLQAR</sequence>
<dbReference type="AlphaFoldDB" id="A0AAV7Q8T4"/>
<protein>
    <submittedName>
        <fullName evidence="2">Uncharacterized protein</fullName>
    </submittedName>
</protein>
<evidence type="ECO:0000256" key="1">
    <source>
        <dbReference type="SAM" id="MobiDB-lite"/>
    </source>
</evidence>
<dbReference type="Proteomes" id="UP001066276">
    <property type="component" value="Chromosome 6"/>
</dbReference>
<evidence type="ECO:0000313" key="2">
    <source>
        <dbReference type="EMBL" id="KAJ1136664.1"/>
    </source>
</evidence>
<feature type="region of interest" description="Disordered" evidence="1">
    <location>
        <begin position="1"/>
        <end position="27"/>
    </location>
</feature>
<comment type="caution">
    <text evidence="2">The sequence shown here is derived from an EMBL/GenBank/DDBJ whole genome shotgun (WGS) entry which is preliminary data.</text>
</comment>
<feature type="region of interest" description="Disordered" evidence="1">
    <location>
        <begin position="144"/>
        <end position="174"/>
    </location>
</feature>
<keyword evidence="3" id="KW-1185">Reference proteome</keyword>
<dbReference type="EMBL" id="JANPWB010000010">
    <property type="protein sequence ID" value="KAJ1136664.1"/>
    <property type="molecule type" value="Genomic_DNA"/>
</dbReference>